<dbReference type="InterPro" id="IPR044068">
    <property type="entry name" value="CB"/>
</dbReference>
<keyword evidence="3" id="KW-0233">DNA recombination</keyword>
<dbReference type="PROSITE" id="PS51898">
    <property type="entry name" value="TYR_RECOMBINASE"/>
    <property type="match status" value="1"/>
</dbReference>
<gene>
    <name evidence="7" type="ORF">ADL15_05960</name>
</gene>
<evidence type="ECO:0000259" key="5">
    <source>
        <dbReference type="PROSITE" id="PS51898"/>
    </source>
</evidence>
<dbReference type="GO" id="GO:0015074">
    <property type="term" value="P:DNA integration"/>
    <property type="evidence" value="ECO:0007669"/>
    <property type="project" value="InterPro"/>
</dbReference>
<comment type="caution">
    <text evidence="7">The sequence shown here is derived from an EMBL/GenBank/DDBJ whole genome shotgun (WGS) entry which is preliminary data.</text>
</comment>
<comment type="similarity">
    <text evidence="1">Belongs to the 'phage' integrase family.</text>
</comment>
<dbReference type="Gene3D" id="1.10.150.130">
    <property type="match status" value="1"/>
</dbReference>
<organism evidence="7 8">
    <name type="scientific">Actinoplanes awajinensis subsp. mycoplanecinus</name>
    <dbReference type="NCBI Taxonomy" id="135947"/>
    <lineage>
        <taxon>Bacteria</taxon>
        <taxon>Bacillati</taxon>
        <taxon>Actinomycetota</taxon>
        <taxon>Actinomycetes</taxon>
        <taxon>Micromonosporales</taxon>
        <taxon>Micromonosporaceae</taxon>
        <taxon>Actinoplanes</taxon>
    </lineage>
</organism>
<sequence>MGHIEDRWFKEVEGPGGKKCRVKTNRHGTGQRYRVRYIAPDGTERSKSFPDRARKAAEEFLNGVEADKSRGTYVDPQRGKRPFADLAESWVRTARFDASTRYGVRTRVRAHLIPFFRNRAVNSIRPSLLREWDVWLIGKGLAEGHRAVLFAHLSGIMTAAVDDGLIPKNPCSAKSVKRPHQHLRKVTPWPVSRVSAIRAELGERYRPVVDIGAGCGARQGEIFGLSPDDFDVEGGWLDIRRQVKMVGSRMVFGLPKNDKERRTPLPDSVARAIRDYPVPAVAVTLPWEDPDHGSAVTFRLVFTTPYGNAINRNTFNTWNWRPALKRLGIQPSPETGMHALRHFFASTLLDAGESIKAIAEWLGHSDPAFTLRVYTHLMSSSQGRARGAIDALFEEFGHGHGPGTARRGS</sequence>
<dbReference type="CDD" id="cd01189">
    <property type="entry name" value="INT_ICEBs1_C_like"/>
    <property type="match status" value="1"/>
</dbReference>
<dbReference type="Proteomes" id="UP000053244">
    <property type="component" value="Unassembled WGS sequence"/>
</dbReference>
<evidence type="ECO:0000313" key="7">
    <source>
        <dbReference type="EMBL" id="KUL40768.1"/>
    </source>
</evidence>
<evidence type="ECO:0000256" key="4">
    <source>
        <dbReference type="PROSITE-ProRule" id="PRU01248"/>
    </source>
</evidence>
<evidence type="ECO:0000256" key="1">
    <source>
        <dbReference type="ARBA" id="ARBA00008857"/>
    </source>
</evidence>
<evidence type="ECO:0000259" key="6">
    <source>
        <dbReference type="PROSITE" id="PS51900"/>
    </source>
</evidence>
<feature type="domain" description="Tyr recombinase" evidence="5">
    <location>
        <begin position="184"/>
        <end position="388"/>
    </location>
</feature>
<dbReference type="PROSITE" id="PS51900">
    <property type="entry name" value="CB"/>
    <property type="match status" value="1"/>
</dbReference>
<protein>
    <recommendedName>
        <fullName evidence="9">Integrase</fullName>
    </recommendedName>
</protein>
<dbReference type="GO" id="GO:0006310">
    <property type="term" value="P:DNA recombination"/>
    <property type="evidence" value="ECO:0007669"/>
    <property type="project" value="UniProtKB-KW"/>
</dbReference>
<accession>A0A0X3V7T3</accession>
<name>A0A0X3V7T3_9ACTN</name>
<dbReference type="EMBL" id="LLZH01000024">
    <property type="protein sequence ID" value="KUL40768.1"/>
    <property type="molecule type" value="Genomic_DNA"/>
</dbReference>
<dbReference type="Gene3D" id="1.10.443.10">
    <property type="entry name" value="Intergrase catalytic core"/>
    <property type="match status" value="1"/>
</dbReference>
<reference evidence="7 8" key="1">
    <citation type="submission" date="2015-10" db="EMBL/GenBank/DDBJ databases">
        <authorList>
            <person name="Gilbert D.G."/>
        </authorList>
    </citation>
    <scope>NUCLEOTIDE SEQUENCE [LARGE SCALE GENOMIC DNA]</scope>
    <source>
        <strain evidence="7 8">NRRL B-16712</strain>
    </source>
</reference>
<dbReference type="GO" id="GO:0003677">
    <property type="term" value="F:DNA binding"/>
    <property type="evidence" value="ECO:0007669"/>
    <property type="project" value="UniProtKB-UniRule"/>
</dbReference>
<dbReference type="InterPro" id="IPR050090">
    <property type="entry name" value="Tyrosine_recombinase_XerCD"/>
</dbReference>
<evidence type="ECO:0000313" key="8">
    <source>
        <dbReference type="Proteomes" id="UP000053244"/>
    </source>
</evidence>
<feature type="domain" description="Core-binding (CB)" evidence="6">
    <location>
        <begin position="81"/>
        <end position="161"/>
    </location>
</feature>
<dbReference type="InterPro" id="IPR011010">
    <property type="entry name" value="DNA_brk_join_enz"/>
</dbReference>
<dbReference type="RefSeq" id="WP_067685597.1">
    <property type="nucleotide sequence ID" value="NZ_LLZH01000024.1"/>
</dbReference>
<evidence type="ECO:0000256" key="3">
    <source>
        <dbReference type="ARBA" id="ARBA00023172"/>
    </source>
</evidence>
<proteinExistence type="inferred from homology"/>
<dbReference type="OrthoDB" id="1822491at2"/>
<dbReference type="InterPro" id="IPR010998">
    <property type="entry name" value="Integrase_recombinase_N"/>
</dbReference>
<evidence type="ECO:0000256" key="2">
    <source>
        <dbReference type="ARBA" id="ARBA00023125"/>
    </source>
</evidence>
<dbReference type="SUPFAM" id="SSF56349">
    <property type="entry name" value="DNA breaking-rejoining enzymes"/>
    <property type="match status" value="1"/>
</dbReference>
<dbReference type="AlphaFoldDB" id="A0A0X3V7T3"/>
<dbReference type="Pfam" id="PF00589">
    <property type="entry name" value="Phage_integrase"/>
    <property type="match status" value="1"/>
</dbReference>
<dbReference type="PANTHER" id="PTHR30349">
    <property type="entry name" value="PHAGE INTEGRASE-RELATED"/>
    <property type="match status" value="1"/>
</dbReference>
<dbReference type="PANTHER" id="PTHR30349:SF64">
    <property type="entry name" value="PROPHAGE INTEGRASE INTD-RELATED"/>
    <property type="match status" value="1"/>
</dbReference>
<evidence type="ECO:0008006" key="9">
    <source>
        <dbReference type="Google" id="ProtNLM"/>
    </source>
</evidence>
<dbReference type="InterPro" id="IPR013762">
    <property type="entry name" value="Integrase-like_cat_sf"/>
</dbReference>
<keyword evidence="8" id="KW-1185">Reference proteome</keyword>
<dbReference type="InterPro" id="IPR002104">
    <property type="entry name" value="Integrase_catalytic"/>
</dbReference>
<keyword evidence="2 4" id="KW-0238">DNA-binding</keyword>